<proteinExistence type="predicted"/>
<reference evidence="1" key="1">
    <citation type="submission" date="2020-02" db="EMBL/GenBank/DDBJ databases">
        <authorList>
            <person name="Scholz U."/>
            <person name="Mascher M."/>
            <person name="Fiebig A."/>
        </authorList>
    </citation>
    <scope>NUCLEOTIDE SEQUENCE</scope>
</reference>
<protein>
    <submittedName>
        <fullName evidence="1">Uncharacterized protein</fullName>
    </submittedName>
</protein>
<dbReference type="EMBL" id="LR746264">
    <property type="protein sequence ID" value="CAA7389203.1"/>
    <property type="molecule type" value="Genomic_DNA"/>
</dbReference>
<dbReference type="AlphaFoldDB" id="A0A7I8JYW7"/>
<organism evidence="1 2">
    <name type="scientific">Spirodela intermedia</name>
    <name type="common">Intermediate duckweed</name>
    <dbReference type="NCBI Taxonomy" id="51605"/>
    <lineage>
        <taxon>Eukaryota</taxon>
        <taxon>Viridiplantae</taxon>
        <taxon>Streptophyta</taxon>
        <taxon>Embryophyta</taxon>
        <taxon>Tracheophyta</taxon>
        <taxon>Spermatophyta</taxon>
        <taxon>Magnoliopsida</taxon>
        <taxon>Liliopsida</taxon>
        <taxon>Araceae</taxon>
        <taxon>Lemnoideae</taxon>
        <taxon>Spirodela</taxon>
    </lineage>
</organism>
<keyword evidence="2" id="KW-1185">Reference proteome</keyword>
<gene>
    <name evidence="1" type="ORF">SI8410_01001281</name>
</gene>
<accession>A0A7I8JYW7</accession>
<name>A0A7I8JYW7_SPIIN</name>
<dbReference type="Proteomes" id="UP000663760">
    <property type="component" value="Chromosome 1"/>
</dbReference>
<sequence length="171" mass="18332">MDFFNGEKKTDLKLAERTNTGATKFLVRFPSERIRSTFASIVKPHQLLSPLHEISQSGAAWTLGKGSGLRKLAQRFSGCLGIGKKRPIQSGGAAGAAVDVDEAVVNTILDAVDFAVRSGRWAAVGAEGLRKSPPLRGAADRLTEFTLERNLSINSAIAHCKMSYSGVSSMR</sequence>
<evidence type="ECO:0000313" key="1">
    <source>
        <dbReference type="EMBL" id="CAA7389203.1"/>
    </source>
</evidence>
<evidence type="ECO:0000313" key="2">
    <source>
        <dbReference type="Proteomes" id="UP000663760"/>
    </source>
</evidence>